<keyword evidence="2" id="KW-1185">Reference proteome</keyword>
<dbReference type="Gene3D" id="3.40.33.10">
    <property type="entry name" value="CAP"/>
    <property type="match status" value="1"/>
</dbReference>
<accession>A0A3P7XPV5</accession>
<organism evidence="2 3">
    <name type="scientific">Heligmosomoides polygyrus</name>
    <name type="common">Parasitic roundworm</name>
    <dbReference type="NCBI Taxonomy" id="6339"/>
    <lineage>
        <taxon>Eukaryota</taxon>
        <taxon>Metazoa</taxon>
        <taxon>Ecdysozoa</taxon>
        <taxon>Nematoda</taxon>
        <taxon>Chromadorea</taxon>
        <taxon>Rhabditida</taxon>
        <taxon>Rhabditina</taxon>
        <taxon>Rhabditomorpha</taxon>
        <taxon>Strongyloidea</taxon>
        <taxon>Heligmosomidae</taxon>
        <taxon>Heligmosomoides</taxon>
    </lineage>
</organism>
<gene>
    <name evidence="1" type="ORF">HPBE_LOCUS4592</name>
</gene>
<evidence type="ECO:0000313" key="1">
    <source>
        <dbReference type="EMBL" id="VDO61757.1"/>
    </source>
</evidence>
<reference evidence="1 2" key="1">
    <citation type="submission" date="2018-11" db="EMBL/GenBank/DDBJ databases">
        <authorList>
            <consortium name="Pathogen Informatics"/>
        </authorList>
    </citation>
    <scope>NUCLEOTIDE SEQUENCE [LARGE SCALE GENOMIC DNA]</scope>
</reference>
<evidence type="ECO:0000313" key="3">
    <source>
        <dbReference type="WBParaSite" id="HPBE_0000459101-mRNA-1"/>
    </source>
</evidence>
<proteinExistence type="predicted"/>
<protein>
    <submittedName>
        <fullName evidence="3">Transposase</fullName>
    </submittedName>
</protein>
<dbReference type="EMBL" id="UZAH01025334">
    <property type="protein sequence ID" value="VDO61757.1"/>
    <property type="molecule type" value="Genomic_DNA"/>
</dbReference>
<dbReference type="AlphaFoldDB" id="A0A183FE38"/>
<sequence>MKRPAKIAAVKAKYAARHENENGPQGNKFGIRLARTRHRARLNDGMVKTLSRAFTKIVKSLSRVVRQLDGPGMQASGSIVGQQIYTPGTPCTACTAGSICTATEGLCTLP</sequence>
<accession>A0A183FE38</accession>
<dbReference type="WBParaSite" id="HPBE_0000459101-mRNA-1">
    <property type="protein sequence ID" value="HPBE_0000459101-mRNA-1"/>
    <property type="gene ID" value="HPBE_0000459101"/>
</dbReference>
<dbReference type="Proteomes" id="UP000050761">
    <property type="component" value="Unassembled WGS sequence"/>
</dbReference>
<dbReference type="InterPro" id="IPR035940">
    <property type="entry name" value="CAP_sf"/>
</dbReference>
<reference evidence="3" key="2">
    <citation type="submission" date="2019-09" db="UniProtKB">
        <authorList>
            <consortium name="WormBaseParasite"/>
        </authorList>
    </citation>
    <scope>IDENTIFICATION</scope>
</reference>
<evidence type="ECO:0000313" key="2">
    <source>
        <dbReference type="Proteomes" id="UP000050761"/>
    </source>
</evidence>
<name>A0A183FE38_HELPZ</name>